<keyword evidence="1" id="KW-0175">Coiled coil</keyword>
<dbReference type="RefSeq" id="WP_226750417.1">
    <property type="nucleotide sequence ID" value="NZ_JAEINI020000003.1"/>
</dbReference>
<feature type="chain" id="PRO_5046230111" evidence="2">
    <location>
        <begin position="20"/>
        <end position="202"/>
    </location>
</feature>
<dbReference type="PROSITE" id="PS51257">
    <property type="entry name" value="PROKAR_LIPOPROTEIN"/>
    <property type="match status" value="1"/>
</dbReference>
<dbReference type="EMBL" id="JAEINI020000003">
    <property type="protein sequence ID" value="MCB5226319.1"/>
    <property type="molecule type" value="Genomic_DNA"/>
</dbReference>
<feature type="signal peptide" evidence="2">
    <location>
        <begin position="1"/>
        <end position="19"/>
    </location>
</feature>
<feature type="coiled-coil region" evidence="1">
    <location>
        <begin position="152"/>
        <end position="190"/>
    </location>
</feature>
<dbReference type="Proteomes" id="UP000633814">
    <property type="component" value="Unassembled WGS sequence"/>
</dbReference>
<comment type="caution">
    <text evidence="3">The sequence shown here is derived from an EMBL/GenBank/DDBJ whole genome shotgun (WGS) entry which is preliminary data.</text>
</comment>
<keyword evidence="4" id="KW-1185">Reference proteome</keyword>
<name>A0ABS8C1W2_9ALTE</name>
<gene>
    <name evidence="3" type="ORF">JAO78_005780</name>
</gene>
<protein>
    <submittedName>
        <fullName evidence="3">Uncharacterized protein</fullName>
    </submittedName>
</protein>
<organism evidence="3 4">
    <name type="scientific">Alishewanella maricola</name>
    <dbReference type="NCBI Taxonomy" id="2795740"/>
    <lineage>
        <taxon>Bacteria</taxon>
        <taxon>Pseudomonadati</taxon>
        <taxon>Pseudomonadota</taxon>
        <taxon>Gammaproteobacteria</taxon>
        <taxon>Alteromonadales</taxon>
        <taxon>Alteromonadaceae</taxon>
        <taxon>Alishewanella</taxon>
    </lineage>
</organism>
<evidence type="ECO:0000256" key="2">
    <source>
        <dbReference type="SAM" id="SignalP"/>
    </source>
</evidence>
<reference evidence="3 4" key="1">
    <citation type="submission" date="2021-10" db="EMBL/GenBank/DDBJ databases">
        <title>Alishewanella koreense sp. nov. isolated from seawater of southwestern coast in South Korea and the proposal for the reclassification of Rheinheimera perlucida and Rheinheimera tuosuensis as Arsukibacterium perlucida and Arsukibacterium tuosuensis.</title>
        <authorList>
            <person name="Kim K.H."/>
            <person name="Ruan W."/>
            <person name="Kim K.R."/>
            <person name="Baek J.H."/>
            <person name="Jeon C.O."/>
        </authorList>
    </citation>
    <scope>NUCLEOTIDE SEQUENCE [LARGE SCALE GENOMIC DNA]</scope>
    <source>
        <strain evidence="3 4">16-MA</strain>
    </source>
</reference>
<evidence type="ECO:0000313" key="3">
    <source>
        <dbReference type="EMBL" id="MCB5226319.1"/>
    </source>
</evidence>
<keyword evidence="2" id="KW-0732">Signal</keyword>
<accession>A0ABS8C1W2</accession>
<proteinExistence type="predicted"/>
<evidence type="ECO:0000313" key="4">
    <source>
        <dbReference type="Proteomes" id="UP000633814"/>
    </source>
</evidence>
<evidence type="ECO:0000256" key="1">
    <source>
        <dbReference type="SAM" id="Coils"/>
    </source>
</evidence>
<sequence length="202" mass="22439">MKNAVLLLMLLTLAGCQLTTLPELPSATTSVEPVPEAVPALVEPEPEVVFELALNDSAASLQAWLDYKQQILSDPMPERARLRSLPELDKLAQFQQALLNLHPDMPHVTRFRVQTHLAELLSSLPPRLAALFSWELTFNQKLLEAESAVSAVTRLNAQQQDMIDRAQKTNRELQKKIDALTQIEAELNQQPLPENGNGANHG</sequence>